<evidence type="ECO:0000313" key="7">
    <source>
        <dbReference type="Proteomes" id="UP000331127"/>
    </source>
</evidence>
<dbReference type="GO" id="GO:0003700">
    <property type="term" value="F:DNA-binding transcription factor activity"/>
    <property type="evidence" value="ECO:0007669"/>
    <property type="project" value="TreeGrafter"/>
</dbReference>
<dbReference type="InterPro" id="IPR049445">
    <property type="entry name" value="TetR_SbtR-like_C"/>
</dbReference>
<dbReference type="PANTHER" id="PTHR30055:SF234">
    <property type="entry name" value="HTH-TYPE TRANSCRIPTIONAL REGULATOR BETI"/>
    <property type="match status" value="1"/>
</dbReference>
<reference evidence="6 7" key="1">
    <citation type="submission" date="2019-10" db="EMBL/GenBank/DDBJ databases">
        <title>Whole genome shotgun sequence of Acrocarpospora macrocephala NBRC 16266.</title>
        <authorList>
            <person name="Ichikawa N."/>
            <person name="Kimura A."/>
            <person name="Kitahashi Y."/>
            <person name="Komaki H."/>
            <person name="Oguchi A."/>
        </authorList>
    </citation>
    <scope>NUCLEOTIDE SEQUENCE [LARGE SCALE GENOMIC DNA]</scope>
    <source>
        <strain evidence="6 7">NBRC 16266</strain>
    </source>
</reference>
<dbReference type="PANTHER" id="PTHR30055">
    <property type="entry name" value="HTH-TYPE TRANSCRIPTIONAL REGULATOR RUTR"/>
    <property type="match status" value="1"/>
</dbReference>
<evidence type="ECO:0000256" key="4">
    <source>
        <dbReference type="PROSITE-ProRule" id="PRU00335"/>
    </source>
</evidence>
<dbReference type="InterPro" id="IPR001647">
    <property type="entry name" value="HTH_TetR"/>
</dbReference>
<evidence type="ECO:0000256" key="3">
    <source>
        <dbReference type="ARBA" id="ARBA00023163"/>
    </source>
</evidence>
<sequence>MTADASRMPAALRVDARRNRDRIVEVARETFAALGLDVPMRAIARRAGIGPATLYRHFPTKESLITEVFAEQVATCVAAVDEALADPDPWRGFCAVIEKACAMQAVDRGFTAAFLGAFPDAIDFGRELDHNVRGFAELTRRAKESGQLRADFTHDDLKLLIMANGGISAASLDATVAASRRLVALLLQSLRAHPVDPPEPLPPAAALSLHRAAVPFSSAGGR</sequence>
<evidence type="ECO:0000259" key="5">
    <source>
        <dbReference type="PROSITE" id="PS50977"/>
    </source>
</evidence>
<evidence type="ECO:0000256" key="1">
    <source>
        <dbReference type="ARBA" id="ARBA00023015"/>
    </source>
</evidence>
<keyword evidence="7" id="KW-1185">Reference proteome</keyword>
<feature type="DNA-binding region" description="H-T-H motif" evidence="4">
    <location>
        <begin position="39"/>
        <end position="58"/>
    </location>
</feature>
<dbReference type="AlphaFoldDB" id="A0A5M3WXY7"/>
<dbReference type="InterPro" id="IPR009057">
    <property type="entry name" value="Homeodomain-like_sf"/>
</dbReference>
<feature type="domain" description="HTH tetR-type" evidence="5">
    <location>
        <begin position="17"/>
        <end position="76"/>
    </location>
</feature>
<comment type="caution">
    <text evidence="6">The sequence shown here is derived from an EMBL/GenBank/DDBJ whole genome shotgun (WGS) entry which is preliminary data.</text>
</comment>
<proteinExistence type="predicted"/>
<dbReference type="InterPro" id="IPR036271">
    <property type="entry name" value="Tet_transcr_reg_TetR-rel_C_sf"/>
</dbReference>
<dbReference type="Pfam" id="PF21597">
    <property type="entry name" value="TetR_C_43"/>
    <property type="match status" value="1"/>
</dbReference>
<dbReference type="OrthoDB" id="9795011at2"/>
<evidence type="ECO:0000256" key="2">
    <source>
        <dbReference type="ARBA" id="ARBA00023125"/>
    </source>
</evidence>
<keyword evidence="3" id="KW-0804">Transcription</keyword>
<dbReference type="Gene3D" id="1.10.357.10">
    <property type="entry name" value="Tetracycline Repressor, domain 2"/>
    <property type="match status" value="1"/>
</dbReference>
<dbReference type="PRINTS" id="PR00455">
    <property type="entry name" value="HTHTETR"/>
</dbReference>
<name>A0A5M3WXY7_9ACTN</name>
<dbReference type="Proteomes" id="UP000331127">
    <property type="component" value="Unassembled WGS sequence"/>
</dbReference>
<dbReference type="PROSITE" id="PS50977">
    <property type="entry name" value="HTH_TETR_2"/>
    <property type="match status" value="1"/>
</dbReference>
<keyword evidence="1" id="KW-0805">Transcription regulation</keyword>
<accession>A0A5M3WXY7</accession>
<dbReference type="EMBL" id="BLAE01000048">
    <property type="protein sequence ID" value="GES13620.1"/>
    <property type="molecule type" value="Genomic_DNA"/>
</dbReference>
<dbReference type="GO" id="GO:0000976">
    <property type="term" value="F:transcription cis-regulatory region binding"/>
    <property type="evidence" value="ECO:0007669"/>
    <property type="project" value="TreeGrafter"/>
</dbReference>
<gene>
    <name evidence="6" type="ORF">Amac_072170</name>
</gene>
<protein>
    <submittedName>
        <fullName evidence="6">TetR family transcriptional regulator</fullName>
    </submittedName>
</protein>
<evidence type="ECO:0000313" key="6">
    <source>
        <dbReference type="EMBL" id="GES13620.1"/>
    </source>
</evidence>
<dbReference type="Pfam" id="PF00440">
    <property type="entry name" value="TetR_N"/>
    <property type="match status" value="1"/>
</dbReference>
<dbReference type="InterPro" id="IPR050109">
    <property type="entry name" value="HTH-type_TetR-like_transc_reg"/>
</dbReference>
<dbReference type="SUPFAM" id="SSF48498">
    <property type="entry name" value="Tetracyclin repressor-like, C-terminal domain"/>
    <property type="match status" value="1"/>
</dbReference>
<organism evidence="6 7">
    <name type="scientific">Acrocarpospora macrocephala</name>
    <dbReference type="NCBI Taxonomy" id="150177"/>
    <lineage>
        <taxon>Bacteria</taxon>
        <taxon>Bacillati</taxon>
        <taxon>Actinomycetota</taxon>
        <taxon>Actinomycetes</taxon>
        <taxon>Streptosporangiales</taxon>
        <taxon>Streptosporangiaceae</taxon>
        <taxon>Acrocarpospora</taxon>
    </lineage>
</organism>
<dbReference type="SUPFAM" id="SSF46689">
    <property type="entry name" value="Homeodomain-like"/>
    <property type="match status" value="1"/>
</dbReference>
<keyword evidence="2 4" id="KW-0238">DNA-binding</keyword>